<dbReference type="PANTHER" id="PTHR13490:SF0">
    <property type="entry name" value="SMALL RIBOSOMAL SUBUNIT PROTEIN MS35"/>
    <property type="match status" value="1"/>
</dbReference>
<dbReference type="GO" id="GO:0003735">
    <property type="term" value="F:structural constituent of ribosome"/>
    <property type="evidence" value="ECO:0007669"/>
    <property type="project" value="InterPro"/>
</dbReference>
<dbReference type="PANTHER" id="PTHR13490">
    <property type="entry name" value="MITOCHONDRIAL 28S RIBOSOMAL PROTEIN S28"/>
    <property type="match status" value="1"/>
</dbReference>
<keyword evidence="1" id="KW-0689">Ribosomal protein</keyword>
<reference evidence="1 2" key="1">
    <citation type="journal article" date="2019" name="Gigascience">
        <title>Whole-genome sequence of the oriental lung fluke Paragonimus westermani.</title>
        <authorList>
            <person name="Oey H."/>
            <person name="Zakrzewski M."/>
            <person name="Narain K."/>
            <person name="Devi K.R."/>
            <person name="Agatsuma T."/>
            <person name="Nawaratna S."/>
            <person name="Gobert G.N."/>
            <person name="Jones M.K."/>
            <person name="Ragan M.A."/>
            <person name="McManus D.P."/>
            <person name="Krause L."/>
        </authorList>
    </citation>
    <scope>NUCLEOTIDE SEQUENCE [LARGE SCALE GENOMIC DNA]</scope>
    <source>
        <strain evidence="1 2">IND2009</strain>
    </source>
</reference>
<feature type="non-terminal residue" evidence="1">
    <location>
        <position position="375"/>
    </location>
</feature>
<dbReference type="AlphaFoldDB" id="A0A5J4NJQ2"/>
<dbReference type="Proteomes" id="UP000324629">
    <property type="component" value="Unassembled WGS sequence"/>
</dbReference>
<dbReference type="InterPro" id="IPR039848">
    <property type="entry name" value="Ribosomal_mS35_mt"/>
</dbReference>
<accession>A0A5J4NJQ2</accession>
<keyword evidence="1" id="KW-0687">Ribonucleoprotein</keyword>
<comment type="caution">
    <text evidence="1">The sequence shown here is derived from an EMBL/GenBank/DDBJ whole genome shotgun (WGS) entry which is preliminary data.</text>
</comment>
<protein>
    <submittedName>
        <fullName evidence="1">Small subunit ribosomal protein S35</fullName>
    </submittedName>
</protein>
<gene>
    <name evidence="1" type="ORF">DEA37_0007860</name>
</gene>
<dbReference type="GO" id="GO:0032543">
    <property type="term" value="P:mitochondrial translation"/>
    <property type="evidence" value="ECO:0007669"/>
    <property type="project" value="InterPro"/>
</dbReference>
<evidence type="ECO:0000313" key="1">
    <source>
        <dbReference type="EMBL" id="KAA3675787.1"/>
    </source>
</evidence>
<dbReference type="EMBL" id="QNGE01002315">
    <property type="protein sequence ID" value="KAA3675787.1"/>
    <property type="molecule type" value="Genomic_DNA"/>
</dbReference>
<evidence type="ECO:0000313" key="2">
    <source>
        <dbReference type="Proteomes" id="UP000324629"/>
    </source>
</evidence>
<name>A0A5J4NJQ2_9TREM</name>
<dbReference type="GO" id="GO:0005763">
    <property type="term" value="C:mitochondrial small ribosomal subunit"/>
    <property type="evidence" value="ECO:0007669"/>
    <property type="project" value="TreeGrafter"/>
</dbReference>
<proteinExistence type="predicted"/>
<keyword evidence="2" id="KW-1185">Reference proteome</keyword>
<sequence length="375" mass="43255">MLQMERLSCIPLLRRSLSSATTRFPPLEIRGLTDVRTNIGPSNAVVERKKPLHLRYRDHIDWTNIWPTAATFNYSVVPFPIRQGYCKNLAENSGVSPEKYANAELMKIPNFLHLTKTHIRKHCEALKKFCTKWPTGLDSDQTVEKYYPMEIVRYNYVFSAPSIRDPRARIARLRIRLVHLGLDEHAKRKIIRLTMGPGPGPKVAHYDWATDVLELTSGRCPASRQNVDYLRYLLTVLVLESKKTEKWEKGFPDYDWLAFDWFNSQSRARLLKLCNLDVEAEKLENGQPAACKLDEHASVERYRDALHSIWAGNDPLRANQWVPEPRPLRLKHDKFPRIKDVPFEPIPGADQTDCLSRYAAATRELIGLSPRASPF</sequence>
<organism evidence="1 2">
    <name type="scientific">Paragonimus westermani</name>
    <dbReference type="NCBI Taxonomy" id="34504"/>
    <lineage>
        <taxon>Eukaryota</taxon>
        <taxon>Metazoa</taxon>
        <taxon>Spiralia</taxon>
        <taxon>Lophotrochozoa</taxon>
        <taxon>Platyhelminthes</taxon>
        <taxon>Trematoda</taxon>
        <taxon>Digenea</taxon>
        <taxon>Plagiorchiida</taxon>
        <taxon>Troglotremata</taxon>
        <taxon>Troglotrematidae</taxon>
        <taxon>Paragonimus</taxon>
    </lineage>
</organism>